<protein>
    <recommendedName>
        <fullName evidence="19">Histidine kinase</fullName>
    </recommendedName>
</protein>
<evidence type="ECO:0000256" key="7">
    <source>
        <dbReference type="ARBA" id="ARBA00022777"/>
    </source>
</evidence>
<feature type="domain" description="PAS" evidence="15">
    <location>
        <begin position="337"/>
        <end position="388"/>
    </location>
</feature>
<feature type="domain" description="PAC" evidence="16">
    <location>
        <begin position="551"/>
        <end position="606"/>
    </location>
</feature>
<sequence length="818" mass="91206">MKLKRIILTLSFLAFLSAVLGCWFYYVSLKGSALKDAHYQAEVRVAMISRHLSSFFSENVKPVKALSRMGDIQRALGLGTPVAISKANELLDNQQDALELEVAYLMDAKGVTIASSNRNKPESFVGEDFSFRPYFQASIGGQAATYLALGTASGKRGAYCSYPVYTDSRIEPAGVVVLKVSIELIERERLTGVNETVFVTDPSGLIFISNKKEFLYTLLRQSSQESVEKIKASKQFGAGPWGWSGYREAGEHLLEDRTGRRYLVNSSPIAGFVGWRVIHLRDMAEISRQISAPLLRISTLVMGMLTICIGGLVLVLYGMASVEIKRRKIAEDALKESEKRYRMIYHNTPAMLHSIDPEGRLINVSDYWLEWTGYTRAEVIGKKLTDFFTDASRHYAETHVFPEFFKAGASRNTPYQFVRKSGEIIDILTSGFGMRDGSGRVERSIAVSVDVTERNKVRIDLEKAKEKLDHYSRKLEGLVRKRTGEITSIFEHTPAVIYIKKSDGTYRLVNSYFETLFDVRADDVIGRVDSDFLPPRVADQFVKNDRRVLREKKACQVKEWIPGDGMELTWLSTKFPFYDEDGSVTGICSVSIDVTELQRTQDTLRNLSGSIMASQERERASIARELHDQLGQVLTVLRMDSVWLNKRYAGSDEKAAERASSMCGLIDKTIQDVRGMAYRLRPAMLDDLGLVAALDALTADFEKRTGITCVYDHSGEYEEREGISTAIYRIVQEAMTNIARHSGADRVNVVLTVSHKELRVCISDNGCGFEPDSSPDHGFGLVGMAERAALAGGTLEIQSDPGSGTTVQCIISFQALQG</sequence>
<reference evidence="17 18" key="1">
    <citation type="submission" date="2021-02" db="EMBL/GenBank/DDBJ databases">
        <title>Complete genome of Desulfoluna sp. strain ASN36.</title>
        <authorList>
            <person name="Takahashi A."/>
            <person name="Kojima H."/>
            <person name="Fukui M."/>
        </authorList>
    </citation>
    <scope>NUCLEOTIDE SEQUENCE [LARGE SCALE GENOMIC DNA]</scope>
    <source>
        <strain evidence="17 18">ASN36</strain>
    </source>
</reference>
<dbReference type="PROSITE" id="PS50109">
    <property type="entry name" value="HIS_KIN"/>
    <property type="match status" value="1"/>
</dbReference>
<evidence type="ECO:0008006" key="19">
    <source>
        <dbReference type="Google" id="ProtNLM"/>
    </source>
</evidence>
<dbReference type="Pfam" id="PF07730">
    <property type="entry name" value="HisKA_3"/>
    <property type="match status" value="1"/>
</dbReference>
<dbReference type="InterPro" id="IPR033479">
    <property type="entry name" value="dCache_1"/>
</dbReference>
<keyword evidence="3" id="KW-0597">Phosphoprotein</keyword>
<dbReference type="PROSITE" id="PS50112">
    <property type="entry name" value="PAS"/>
    <property type="match status" value="2"/>
</dbReference>
<dbReference type="InterPro" id="IPR050482">
    <property type="entry name" value="Sensor_HK_TwoCompSys"/>
</dbReference>
<proteinExistence type="predicted"/>
<keyword evidence="11 13" id="KW-0472">Membrane</keyword>
<keyword evidence="9 13" id="KW-1133">Transmembrane helix</keyword>
<evidence type="ECO:0000256" key="3">
    <source>
        <dbReference type="ARBA" id="ARBA00022553"/>
    </source>
</evidence>
<dbReference type="Gene3D" id="3.30.450.20">
    <property type="entry name" value="PAS domain"/>
    <property type="match status" value="4"/>
</dbReference>
<feature type="coiled-coil region" evidence="12">
    <location>
        <begin position="454"/>
        <end position="481"/>
    </location>
</feature>
<dbReference type="Gene3D" id="3.30.565.10">
    <property type="entry name" value="Histidine kinase-like ATPase, C-terminal domain"/>
    <property type="match status" value="1"/>
</dbReference>
<dbReference type="PANTHER" id="PTHR24421:SF59">
    <property type="entry name" value="OXYGEN SENSOR HISTIDINE KINASE NREB"/>
    <property type="match status" value="1"/>
</dbReference>
<keyword evidence="6" id="KW-0547">Nucleotide-binding</keyword>
<evidence type="ECO:0000256" key="5">
    <source>
        <dbReference type="ARBA" id="ARBA00022692"/>
    </source>
</evidence>
<feature type="domain" description="Histidine kinase" evidence="14">
    <location>
        <begin position="621"/>
        <end position="815"/>
    </location>
</feature>
<dbReference type="InterPro" id="IPR035965">
    <property type="entry name" value="PAS-like_dom_sf"/>
</dbReference>
<keyword evidence="8" id="KW-0067">ATP-binding</keyword>
<evidence type="ECO:0000256" key="12">
    <source>
        <dbReference type="SAM" id="Coils"/>
    </source>
</evidence>
<dbReference type="Pfam" id="PF02743">
    <property type="entry name" value="dCache_1"/>
    <property type="match status" value="1"/>
</dbReference>
<dbReference type="InterPro" id="IPR000014">
    <property type="entry name" value="PAS"/>
</dbReference>
<evidence type="ECO:0000259" key="15">
    <source>
        <dbReference type="PROSITE" id="PS50112"/>
    </source>
</evidence>
<evidence type="ECO:0000256" key="13">
    <source>
        <dbReference type="SAM" id="Phobius"/>
    </source>
</evidence>
<feature type="transmembrane region" description="Helical" evidence="13">
    <location>
        <begin position="297"/>
        <end position="319"/>
    </location>
</feature>
<dbReference type="Proteomes" id="UP001320148">
    <property type="component" value="Chromosome"/>
</dbReference>
<keyword evidence="2" id="KW-1003">Cell membrane</keyword>
<evidence type="ECO:0000256" key="2">
    <source>
        <dbReference type="ARBA" id="ARBA00022475"/>
    </source>
</evidence>
<evidence type="ECO:0000256" key="9">
    <source>
        <dbReference type="ARBA" id="ARBA00022989"/>
    </source>
</evidence>
<feature type="domain" description="PAS" evidence="15">
    <location>
        <begin position="482"/>
        <end position="552"/>
    </location>
</feature>
<dbReference type="InterPro" id="IPR013656">
    <property type="entry name" value="PAS_4"/>
</dbReference>
<dbReference type="NCBIfam" id="TIGR00229">
    <property type="entry name" value="sensory_box"/>
    <property type="match status" value="2"/>
</dbReference>
<evidence type="ECO:0000256" key="8">
    <source>
        <dbReference type="ARBA" id="ARBA00022840"/>
    </source>
</evidence>
<dbReference type="PROSITE" id="PS51257">
    <property type="entry name" value="PROKAR_LIPOPROTEIN"/>
    <property type="match status" value="1"/>
</dbReference>
<gene>
    <name evidence="17" type="ORF">DSLASN_20160</name>
</gene>
<dbReference type="InterPro" id="IPR000700">
    <property type="entry name" value="PAS-assoc_C"/>
</dbReference>
<dbReference type="SMART" id="SM00387">
    <property type="entry name" value="HATPase_c"/>
    <property type="match status" value="1"/>
</dbReference>
<evidence type="ECO:0000313" key="17">
    <source>
        <dbReference type="EMBL" id="BCS96384.1"/>
    </source>
</evidence>
<dbReference type="SUPFAM" id="SSF55874">
    <property type="entry name" value="ATPase domain of HSP90 chaperone/DNA topoisomerase II/histidine kinase"/>
    <property type="match status" value="1"/>
</dbReference>
<keyword evidence="18" id="KW-1185">Reference proteome</keyword>
<dbReference type="InterPro" id="IPR005467">
    <property type="entry name" value="His_kinase_dom"/>
</dbReference>
<dbReference type="SMART" id="SM00091">
    <property type="entry name" value="PAS"/>
    <property type="match status" value="2"/>
</dbReference>
<dbReference type="InterPro" id="IPR011712">
    <property type="entry name" value="Sig_transdc_His_kin_sub3_dim/P"/>
</dbReference>
<dbReference type="Pfam" id="PF02518">
    <property type="entry name" value="HATPase_c"/>
    <property type="match status" value="1"/>
</dbReference>
<accession>A0ABN6F5T5</accession>
<evidence type="ECO:0000256" key="11">
    <source>
        <dbReference type="ARBA" id="ARBA00023136"/>
    </source>
</evidence>
<dbReference type="CDD" id="cd00130">
    <property type="entry name" value="PAS"/>
    <property type="match status" value="2"/>
</dbReference>
<evidence type="ECO:0000259" key="16">
    <source>
        <dbReference type="PROSITE" id="PS50113"/>
    </source>
</evidence>
<evidence type="ECO:0000256" key="4">
    <source>
        <dbReference type="ARBA" id="ARBA00022679"/>
    </source>
</evidence>
<dbReference type="EMBL" id="AP024488">
    <property type="protein sequence ID" value="BCS96384.1"/>
    <property type="molecule type" value="Genomic_DNA"/>
</dbReference>
<organism evidence="17 18">
    <name type="scientific">Desulfoluna limicola</name>
    <dbReference type="NCBI Taxonomy" id="2810562"/>
    <lineage>
        <taxon>Bacteria</taxon>
        <taxon>Pseudomonadati</taxon>
        <taxon>Thermodesulfobacteriota</taxon>
        <taxon>Desulfobacteria</taxon>
        <taxon>Desulfobacterales</taxon>
        <taxon>Desulfolunaceae</taxon>
        <taxon>Desulfoluna</taxon>
    </lineage>
</organism>
<keyword evidence="5 13" id="KW-0812">Transmembrane</keyword>
<dbReference type="PANTHER" id="PTHR24421">
    <property type="entry name" value="NITRATE/NITRITE SENSOR PROTEIN NARX-RELATED"/>
    <property type="match status" value="1"/>
</dbReference>
<keyword evidence="12" id="KW-0175">Coiled coil</keyword>
<dbReference type="Gene3D" id="1.20.5.1930">
    <property type="match status" value="1"/>
</dbReference>
<dbReference type="SUPFAM" id="SSF55785">
    <property type="entry name" value="PYP-like sensor domain (PAS domain)"/>
    <property type="match status" value="2"/>
</dbReference>
<dbReference type="InterPro" id="IPR036890">
    <property type="entry name" value="HATPase_C_sf"/>
</dbReference>
<dbReference type="Pfam" id="PF13426">
    <property type="entry name" value="PAS_9"/>
    <property type="match status" value="1"/>
</dbReference>
<keyword evidence="4" id="KW-0808">Transferase</keyword>
<dbReference type="SMART" id="SM00086">
    <property type="entry name" value="PAC"/>
    <property type="match status" value="2"/>
</dbReference>
<evidence type="ECO:0000259" key="14">
    <source>
        <dbReference type="PROSITE" id="PS50109"/>
    </source>
</evidence>
<evidence type="ECO:0000256" key="1">
    <source>
        <dbReference type="ARBA" id="ARBA00004651"/>
    </source>
</evidence>
<dbReference type="InterPro" id="IPR001610">
    <property type="entry name" value="PAC"/>
</dbReference>
<keyword evidence="10" id="KW-0902">Two-component regulatory system</keyword>
<dbReference type="InterPro" id="IPR029151">
    <property type="entry name" value="Sensor-like_sf"/>
</dbReference>
<comment type="subcellular location">
    <subcellularLocation>
        <location evidence="1">Cell membrane</location>
        <topology evidence="1">Multi-pass membrane protein</topology>
    </subcellularLocation>
</comment>
<dbReference type="Pfam" id="PF08448">
    <property type="entry name" value="PAS_4"/>
    <property type="match status" value="1"/>
</dbReference>
<feature type="domain" description="PAC" evidence="16">
    <location>
        <begin position="411"/>
        <end position="463"/>
    </location>
</feature>
<keyword evidence="7" id="KW-0418">Kinase</keyword>
<evidence type="ECO:0000256" key="6">
    <source>
        <dbReference type="ARBA" id="ARBA00022741"/>
    </source>
</evidence>
<dbReference type="SUPFAM" id="SSF103190">
    <property type="entry name" value="Sensory domain-like"/>
    <property type="match status" value="1"/>
</dbReference>
<dbReference type="PROSITE" id="PS50113">
    <property type="entry name" value="PAC"/>
    <property type="match status" value="2"/>
</dbReference>
<evidence type="ECO:0000313" key="18">
    <source>
        <dbReference type="Proteomes" id="UP001320148"/>
    </source>
</evidence>
<dbReference type="InterPro" id="IPR003594">
    <property type="entry name" value="HATPase_dom"/>
</dbReference>
<name>A0ABN6F5T5_9BACT</name>
<dbReference type="CDD" id="cd16917">
    <property type="entry name" value="HATPase_UhpB-NarQ-NarX-like"/>
    <property type="match status" value="1"/>
</dbReference>
<evidence type="ECO:0000256" key="10">
    <source>
        <dbReference type="ARBA" id="ARBA00023012"/>
    </source>
</evidence>